<dbReference type="GO" id="GO:0005634">
    <property type="term" value="C:nucleus"/>
    <property type="evidence" value="ECO:0007669"/>
    <property type="project" value="InterPro"/>
</dbReference>
<keyword evidence="8" id="KW-0472">Membrane</keyword>
<dbReference type="Proteomes" id="UP000838412">
    <property type="component" value="Chromosome 6"/>
</dbReference>
<feature type="compositionally biased region" description="Acidic residues" evidence="7">
    <location>
        <begin position="128"/>
        <end position="139"/>
    </location>
</feature>
<keyword evidence="5" id="KW-0862">Zinc</keyword>
<organism evidence="10 11">
    <name type="scientific">Branchiostoma lanceolatum</name>
    <name type="common">Common lancelet</name>
    <name type="synonym">Amphioxus lanceolatum</name>
    <dbReference type="NCBI Taxonomy" id="7740"/>
    <lineage>
        <taxon>Eukaryota</taxon>
        <taxon>Metazoa</taxon>
        <taxon>Chordata</taxon>
        <taxon>Cephalochordata</taxon>
        <taxon>Leptocardii</taxon>
        <taxon>Amphioxiformes</taxon>
        <taxon>Branchiostomatidae</taxon>
        <taxon>Branchiostoma</taxon>
    </lineage>
</organism>
<dbReference type="PROSITE" id="PS50089">
    <property type="entry name" value="ZF_RING_2"/>
    <property type="match status" value="1"/>
</dbReference>
<evidence type="ECO:0000256" key="3">
    <source>
        <dbReference type="ARBA" id="ARBA00022737"/>
    </source>
</evidence>
<keyword evidence="11" id="KW-1185">Reference proteome</keyword>
<evidence type="ECO:0000256" key="7">
    <source>
        <dbReference type="SAM" id="MobiDB-lite"/>
    </source>
</evidence>
<evidence type="ECO:0000313" key="11">
    <source>
        <dbReference type="Proteomes" id="UP000838412"/>
    </source>
</evidence>
<evidence type="ECO:0000259" key="9">
    <source>
        <dbReference type="PROSITE" id="PS50089"/>
    </source>
</evidence>
<evidence type="ECO:0000256" key="2">
    <source>
        <dbReference type="ARBA" id="ARBA00022723"/>
    </source>
</evidence>
<reference evidence="10" key="1">
    <citation type="submission" date="2022-01" db="EMBL/GenBank/DDBJ databases">
        <authorList>
            <person name="Braso-Vives M."/>
        </authorList>
    </citation>
    <scope>NUCLEOTIDE SEQUENCE</scope>
</reference>
<dbReference type="InterPro" id="IPR001841">
    <property type="entry name" value="Znf_RING"/>
</dbReference>
<feature type="region of interest" description="Disordered" evidence="7">
    <location>
        <begin position="1"/>
        <end position="99"/>
    </location>
</feature>
<feature type="region of interest" description="Disordered" evidence="7">
    <location>
        <begin position="861"/>
        <end position="900"/>
    </location>
</feature>
<dbReference type="PANTHER" id="PTHR12360">
    <property type="entry name" value="NUCLEAR TRANSCRIPTION FACTOR, X-BOX BINDING 1 NFX1"/>
    <property type="match status" value="1"/>
</dbReference>
<dbReference type="GO" id="GO:0000977">
    <property type="term" value="F:RNA polymerase II transcription regulatory region sequence-specific DNA binding"/>
    <property type="evidence" value="ECO:0007669"/>
    <property type="project" value="TreeGrafter"/>
</dbReference>
<feature type="compositionally biased region" description="Basic and acidic residues" evidence="7">
    <location>
        <begin position="861"/>
        <end position="885"/>
    </location>
</feature>
<feature type="region of interest" description="Disordered" evidence="7">
    <location>
        <begin position="111"/>
        <end position="142"/>
    </location>
</feature>
<dbReference type="PANTHER" id="PTHR12360:SF1">
    <property type="entry name" value="NF-X1-TYPE ZINC FINGER PROTEIN NFXL1"/>
    <property type="match status" value="1"/>
</dbReference>
<dbReference type="EMBL" id="OV696691">
    <property type="protein sequence ID" value="CAH1267743.1"/>
    <property type="molecule type" value="Genomic_DNA"/>
</dbReference>
<dbReference type="CDD" id="cd06008">
    <property type="entry name" value="NF-X1-zinc-finger"/>
    <property type="match status" value="6"/>
</dbReference>
<feature type="domain" description="RING-type" evidence="9">
    <location>
        <begin position="182"/>
        <end position="242"/>
    </location>
</feature>
<keyword evidence="8" id="KW-1133">Transmembrane helix</keyword>
<sequence length="934" mass="103828">MDPSRQTFLGRGRGKRPPGESADRPGSQGGGRGRGQWPSHGGGDMFGRTDTRGGGPGTGRGRGEKGGAWGQDATDRHKSGGRGKKKKRFEQGKQGESDVQLDYDSAVQKMAAAQKQMQESAQRHLEQYEDSSSEEEEELDKEKILSSAVQSYNQALGSEEDADLSHVKQHLVQTCHSGAAVCLICIATIKRNEPVWNCRLCACMLHLQCIQRWVRDGVTQTSLLSDEHFPNRDIPWQCPKCRHDYSQAESPTRYFCFCGKVEDPEFDPWLVPHSCGQTCSRALQPECGHNCLLLCHPGPCPPCPQMVKSACYCRKKPPEPRRCAAQEWSCSQVCGRRLPCGLHTCGQVCHAGDCPPCRKESSQPCQCGQKSAVRPCAEPTWQCDKVCGKALSCGFHTCEKVCHSATCGPCPRTGERTCPCGKTVYSDLSCTEDAPTCMDTCGKELACGSHMCMDKCHFGPCGQCWERATKTCRCGQRKKSLPCNKEYLCETRCTNMRTCQRHQCRRKCCDGQCPPCDQNCGRTLNCRNHKCPTKCHPGQCYPCNETVNISCPCGATVITLPCGRKKGARPPKCMQPCRRPPDCHHPQRVPHPCHANDCPPCRQRCCLPLTGCSHICPHPCHTAVKVLQKPQGKRAGPWEPEPQPVLTVVKFDCPPCQVPLPVQCVGGHEISPLPCSQARPFPCGRPCGRRLTCTNHTCQKICHLVTIAGNDPSLAGPECEACEEGCGRPRPEGCTHTCLRSCHPGDCPPCTQMVRQPCHCKIIQLFIECSKWTGADNKTRRVLLSCQSPCPKLLSCGHQCSQVCHAGNCPGPENCNRKTNVRCPCRRKKKDVRCSALQKGEVTLECDEICQQVKEEKQKAAEQEKEKHKEAEKQKQQEELEEFQRKMNKRRRQRKQREEVDEKVPWFKDKKVLAILISTVTVLVFAIIYQVAFD</sequence>
<keyword evidence="3" id="KW-0677">Repeat</keyword>
<evidence type="ECO:0000313" key="10">
    <source>
        <dbReference type="EMBL" id="CAH1267743.1"/>
    </source>
</evidence>
<dbReference type="Pfam" id="PF01422">
    <property type="entry name" value="zf-NF-X1"/>
    <property type="match status" value="10"/>
</dbReference>
<dbReference type="GO" id="GO:0000981">
    <property type="term" value="F:DNA-binding transcription factor activity, RNA polymerase II-specific"/>
    <property type="evidence" value="ECO:0007669"/>
    <property type="project" value="TreeGrafter"/>
</dbReference>
<dbReference type="SMART" id="SM00438">
    <property type="entry name" value="ZnF_NFX"/>
    <property type="match status" value="10"/>
</dbReference>
<proteinExistence type="inferred from homology"/>
<feature type="compositionally biased region" description="Gly residues" evidence="7">
    <location>
        <begin position="27"/>
        <end position="45"/>
    </location>
</feature>
<keyword evidence="8" id="KW-0812">Transmembrane</keyword>
<protein>
    <submittedName>
        <fullName evidence="10">NFXL1 protein</fullName>
    </submittedName>
</protein>
<dbReference type="InterPro" id="IPR000967">
    <property type="entry name" value="Znf_NFX1"/>
</dbReference>
<comment type="similarity">
    <text evidence="1">Belongs to the NFX1 family.</text>
</comment>
<feature type="transmembrane region" description="Helical" evidence="8">
    <location>
        <begin position="912"/>
        <end position="932"/>
    </location>
</feature>
<dbReference type="AlphaFoldDB" id="A0A8K0A2M7"/>
<evidence type="ECO:0000256" key="5">
    <source>
        <dbReference type="ARBA" id="ARBA00022833"/>
    </source>
</evidence>
<accession>A0A8K0A2M7</accession>
<evidence type="ECO:0000256" key="8">
    <source>
        <dbReference type="SAM" id="Phobius"/>
    </source>
</evidence>
<dbReference type="GO" id="GO:0008270">
    <property type="term" value="F:zinc ion binding"/>
    <property type="evidence" value="ECO:0007669"/>
    <property type="project" value="UniProtKB-KW"/>
</dbReference>
<dbReference type="OrthoDB" id="536399at2759"/>
<name>A0A8K0A2M7_BRALA</name>
<dbReference type="CDD" id="cd16697">
    <property type="entry name" value="RING-CH-C4HC3_NFXL1"/>
    <property type="match status" value="1"/>
</dbReference>
<dbReference type="InterPro" id="IPR034078">
    <property type="entry name" value="NFX1_fam"/>
</dbReference>
<gene>
    <name evidence="10" type="primary">NFXL1</name>
    <name evidence="10" type="ORF">BLAG_LOCUS20963</name>
</gene>
<feature type="compositionally biased region" description="Low complexity" evidence="7">
    <location>
        <begin position="111"/>
        <end position="120"/>
    </location>
</feature>
<feature type="compositionally biased region" description="Basic residues" evidence="7">
    <location>
        <begin position="79"/>
        <end position="88"/>
    </location>
</feature>
<keyword evidence="2" id="KW-0479">Metal-binding</keyword>
<keyword evidence="4 6" id="KW-0863">Zinc-finger</keyword>
<evidence type="ECO:0000256" key="4">
    <source>
        <dbReference type="ARBA" id="ARBA00022771"/>
    </source>
</evidence>
<feature type="compositionally biased region" description="Basic residues" evidence="7">
    <location>
        <begin position="886"/>
        <end position="895"/>
    </location>
</feature>
<evidence type="ECO:0000256" key="6">
    <source>
        <dbReference type="PROSITE-ProRule" id="PRU00175"/>
    </source>
</evidence>
<evidence type="ECO:0000256" key="1">
    <source>
        <dbReference type="ARBA" id="ARBA00007269"/>
    </source>
</evidence>